<dbReference type="Proteomes" id="UP001295469">
    <property type="component" value="Chromosome C01"/>
</dbReference>
<reference evidence="2" key="1">
    <citation type="submission" date="2021-01" db="EMBL/GenBank/DDBJ databases">
        <authorList>
            <consortium name="Genoscope - CEA"/>
            <person name="William W."/>
        </authorList>
    </citation>
    <scope>NUCLEOTIDE SEQUENCE</scope>
</reference>
<gene>
    <name evidence="2" type="ORF">DARMORV10_C01P46490.1</name>
</gene>
<dbReference type="InterPro" id="IPR017451">
    <property type="entry name" value="F-box-assoc_interact_dom"/>
</dbReference>
<evidence type="ECO:0000259" key="1">
    <source>
        <dbReference type="Pfam" id="PF07734"/>
    </source>
</evidence>
<proteinExistence type="predicted"/>
<dbReference type="NCBIfam" id="TIGR01640">
    <property type="entry name" value="F_box_assoc_1"/>
    <property type="match status" value="1"/>
</dbReference>
<dbReference type="EMBL" id="HG994365">
    <property type="protein sequence ID" value="CAF2078109.1"/>
    <property type="molecule type" value="Genomic_DNA"/>
</dbReference>
<organism evidence="2">
    <name type="scientific">Brassica napus</name>
    <name type="common">Rape</name>
    <dbReference type="NCBI Taxonomy" id="3708"/>
    <lineage>
        <taxon>Eukaryota</taxon>
        <taxon>Viridiplantae</taxon>
        <taxon>Streptophyta</taxon>
        <taxon>Embryophyta</taxon>
        <taxon>Tracheophyta</taxon>
        <taxon>Spermatophyta</taxon>
        <taxon>Magnoliopsida</taxon>
        <taxon>eudicotyledons</taxon>
        <taxon>Gunneridae</taxon>
        <taxon>Pentapetalae</taxon>
        <taxon>rosids</taxon>
        <taxon>malvids</taxon>
        <taxon>Brassicales</taxon>
        <taxon>Brassicaceae</taxon>
        <taxon>Brassiceae</taxon>
        <taxon>Brassica</taxon>
    </lineage>
</organism>
<feature type="domain" description="F-box associated beta-propeller type 1" evidence="1">
    <location>
        <begin position="8"/>
        <end position="165"/>
    </location>
</feature>
<feature type="non-terminal residue" evidence="2">
    <location>
        <position position="1"/>
    </location>
</feature>
<accession>A0A816RQ05</accession>
<name>A0A816RQ05_BRANA</name>
<dbReference type="Pfam" id="PF07734">
    <property type="entry name" value="FBA_1"/>
    <property type="match status" value="1"/>
</dbReference>
<sequence>AAAPLSLLFWIGYCDEIRESTIQSFSFSRGIFIKKFCMLPCEKVFYVNKLVLVMKGDWLSLLNQRYAIGRIEIWVTKDKIDERAQVVWVNLMNLSTTNLPRLEGEYYGVRYFIIDKTIIMCYGNSQTGAACIYIVRGDHMFKKIPINYGNVLKFYHRVSFPNLIRLPLEFRRSLEI</sequence>
<protein>
    <submittedName>
        <fullName evidence="2">(rape) hypothetical protein</fullName>
    </submittedName>
</protein>
<evidence type="ECO:0000313" key="2">
    <source>
        <dbReference type="EMBL" id="CAF2078109.1"/>
    </source>
</evidence>
<dbReference type="InterPro" id="IPR006527">
    <property type="entry name" value="F-box-assoc_dom_typ1"/>
</dbReference>
<dbReference type="AlphaFoldDB" id="A0A816RQ05"/>